<evidence type="ECO:0000259" key="1">
    <source>
        <dbReference type="Pfam" id="PF01863"/>
    </source>
</evidence>
<dbReference type="EMBL" id="LJCO01000046">
    <property type="protein sequence ID" value="KPV43730.1"/>
    <property type="molecule type" value="Genomic_DNA"/>
</dbReference>
<dbReference type="InterPro" id="IPR053136">
    <property type="entry name" value="UTP_pyrophosphatase-like"/>
</dbReference>
<proteinExistence type="predicted"/>
<keyword evidence="3" id="KW-1185">Reference proteome</keyword>
<reference evidence="2 3" key="1">
    <citation type="submission" date="2015-09" db="EMBL/GenBank/DDBJ databases">
        <title>Draft genome sequence of Alicyclobacillus ferrooxydans DSM 22381.</title>
        <authorList>
            <person name="Hemp J."/>
        </authorList>
    </citation>
    <scope>NUCLEOTIDE SEQUENCE [LARGE SCALE GENOMIC DNA]</scope>
    <source>
        <strain evidence="2 3">TC-34</strain>
    </source>
</reference>
<name>A0A0P9CL47_9BACL</name>
<dbReference type="PANTHER" id="PTHR30399">
    <property type="entry name" value="UNCHARACTERIZED PROTEIN YGJP"/>
    <property type="match status" value="1"/>
</dbReference>
<dbReference type="AlphaFoldDB" id="A0A0P9CL47"/>
<protein>
    <recommendedName>
        <fullName evidence="1">YgjP-like metallopeptidase domain-containing protein</fullName>
    </recommendedName>
</protein>
<dbReference type="Gene3D" id="3.30.2010.10">
    <property type="entry name" value="Metalloproteases ('zincins'), catalytic domain"/>
    <property type="match status" value="1"/>
</dbReference>
<evidence type="ECO:0000313" key="3">
    <source>
        <dbReference type="Proteomes" id="UP000050482"/>
    </source>
</evidence>
<dbReference type="Proteomes" id="UP000050482">
    <property type="component" value="Unassembled WGS sequence"/>
</dbReference>
<dbReference type="Pfam" id="PF01863">
    <property type="entry name" value="YgjP-like"/>
    <property type="match status" value="1"/>
</dbReference>
<dbReference type="CDD" id="cd07344">
    <property type="entry name" value="M48_yhfN_like"/>
    <property type="match status" value="1"/>
</dbReference>
<sequence length="241" mass="28277">MKDIPVAIEIIPSTRRKKTVSMEVYPSRVILRVPHSLSKTAIYEFVEKRQKWLVQKWQEIQHRTTSEMPSGGVRRLPPRQVFVHGRGYELSHVTNTESNRIRVQQNGSVIEITQPAAIPGEDLTSQTRMTIITWLKQEARRDFLDRLQRWSRTMGVSYQDFRLKDQKTRWGSCSSAGNINLNWRLIQAPEWVIDYVVIHELAHLTELNHSPAFWRIVRNFCPNYEDAKMWLKSNAANLLAW</sequence>
<accession>A0A0P9CL47</accession>
<evidence type="ECO:0000313" key="2">
    <source>
        <dbReference type="EMBL" id="KPV43730.1"/>
    </source>
</evidence>
<dbReference type="PANTHER" id="PTHR30399:SF1">
    <property type="entry name" value="UTP PYROPHOSPHATASE"/>
    <property type="match status" value="1"/>
</dbReference>
<gene>
    <name evidence="2" type="ORF">AN477_11040</name>
</gene>
<comment type="caution">
    <text evidence="2">The sequence shown here is derived from an EMBL/GenBank/DDBJ whole genome shotgun (WGS) entry which is preliminary data.</text>
</comment>
<dbReference type="STRING" id="471514.AN477_11040"/>
<organism evidence="2 3">
    <name type="scientific">Alicyclobacillus ferrooxydans</name>
    <dbReference type="NCBI Taxonomy" id="471514"/>
    <lineage>
        <taxon>Bacteria</taxon>
        <taxon>Bacillati</taxon>
        <taxon>Bacillota</taxon>
        <taxon>Bacilli</taxon>
        <taxon>Bacillales</taxon>
        <taxon>Alicyclobacillaceae</taxon>
        <taxon>Alicyclobacillus</taxon>
    </lineage>
</organism>
<dbReference type="PATRIC" id="fig|471514.4.peg.2012"/>
<feature type="domain" description="YgjP-like metallopeptidase" evidence="1">
    <location>
        <begin position="18"/>
        <end position="234"/>
    </location>
</feature>
<dbReference type="InterPro" id="IPR002725">
    <property type="entry name" value="YgjP-like_metallopeptidase"/>
</dbReference>